<feature type="transmembrane region" description="Helical" evidence="6">
    <location>
        <begin position="21"/>
        <end position="40"/>
    </location>
</feature>
<keyword evidence="5 6" id="KW-0472">Membrane</keyword>
<dbReference type="NCBIfam" id="NF007112">
    <property type="entry name" value="PRK09561.1"/>
    <property type="match status" value="1"/>
</dbReference>
<protein>
    <recommendedName>
        <fullName evidence="6">Na(+)/H(+) antiporter NhaA</fullName>
    </recommendedName>
    <alternativeName>
        <fullName evidence="6">Sodium/proton antiporter NhaA</fullName>
    </alternativeName>
</protein>
<comment type="subcellular location">
    <subcellularLocation>
        <location evidence="1">Cell inner membrane</location>
        <topology evidence="1">Multi-pass membrane protein</topology>
    </subcellularLocation>
    <subcellularLocation>
        <location evidence="6">Cell membrane</location>
        <topology evidence="6">Multi-pass membrane protein</topology>
    </subcellularLocation>
</comment>
<sequence>MSPAVVLHRPASALRSFLSSEAAGGVLLMGAAALALVIANGPAGDAYEAALHWRIGPLTLLRWVNDALMAVFFLLVGLEMKRELVDGRLAQRSDRVLPFVAAAIGMVAPALVYLLLAGNEPGLARGWAIPAATDIAFAMGVLALLGSRAPASLKLFLTTVAIVDDMGAVVIIALGYTADLRLLPLAAAALVLAMMAWANRRGERRLAVFLPLAALLWVAVFLSGVHATVAGVLAALTIPVEKSPGQPDSVASPLHRLEHALSPWVAFAIVPVFGFANAGVRLTGLGANELFAPLPLAIAAGLFLGKQAGILVAVRGAVALGVASKPAGASWAQVYGVALLCGVGFTMSLFIGALAFADPLLLAEVKVGVLGGSVMSAVAGYLVLRWAGRQLPAR</sequence>
<comment type="function">
    <text evidence="6">Na(+)/H(+) antiporter that extrudes sodium in exchange for external protons.</text>
</comment>
<dbReference type="InterPro" id="IPR023171">
    <property type="entry name" value="Na/H_antiporter_dom_sf"/>
</dbReference>
<keyword evidence="6" id="KW-0739">Sodium transport</keyword>
<keyword evidence="3 6" id="KW-0812">Transmembrane</keyword>
<dbReference type="NCBIfam" id="NF007111">
    <property type="entry name" value="PRK09560.1"/>
    <property type="match status" value="1"/>
</dbReference>
<feature type="transmembrane region" description="Helical" evidence="6">
    <location>
        <begin position="155"/>
        <end position="176"/>
    </location>
</feature>
<dbReference type="GO" id="GO:0015385">
    <property type="term" value="F:sodium:proton antiporter activity"/>
    <property type="evidence" value="ECO:0007669"/>
    <property type="project" value="UniProtKB-UniRule"/>
</dbReference>
<dbReference type="InterPro" id="IPR004670">
    <property type="entry name" value="NhaA"/>
</dbReference>
<evidence type="ECO:0000313" key="8">
    <source>
        <dbReference type="Proteomes" id="UP000546200"/>
    </source>
</evidence>
<keyword evidence="2 6" id="KW-1003">Cell membrane</keyword>
<evidence type="ECO:0000256" key="1">
    <source>
        <dbReference type="ARBA" id="ARBA00004429"/>
    </source>
</evidence>
<evidence type="ECO:0000256" key="3">
    <source>
        <dbReference type="ARBA" id="ARBA00022692"/>
    </source>
</evidence>
<dbReference type="EMBL" id="JACIJK010000009">
    <property type="protein sequence ID" value="MBB5716078.1"/>
    <property type="molecule type" value="Genomic_DNA"/>
</dbReference>
<feature type="transmembrane region" description="Helical" evidence="6">
    <location>
        <begin position="96"/>
        <end position="115"/>
    </location>
</feature>
<evidence type="ECO:0000256" key="6">
    <source>
        <dbReference type="HAMAP-Rule" id="MF_01844"/>
    </source>
</evidence>
<gene>
    <name evidence="6" type="primary">nhaA</name>
    <name evidence="7" type="ORF">FHS94_002938</name>
</gene>
<dbReference type="Proteomes" id="UP000546200">
    <property type="component" value="Unassembled WGS sequence"/>
</dbReference>
<feature type="transmembrane region" description="Helical" evidence="6">
    <location>
        <begin position="182"/>
        <end position="198"/>
    </location>
</feature>
<keyword evidence="6" id="KW-0050">Antiport</keyword>
<dbReference type="Gene3D" id="1.20.1530.10">
    <property type="entry name" value="Na+/H+ antiporter like domain"/>
    <property type="match status" value="1"/>
</dbReference>
<dbReference type="PANTHER" id="PTHR30341">
    <property type="entry name" value="SODIUM ION/PROTON ANTIPORTER NHAA-RELATED"/>
    <property type="match status" value="1"/>
</dbReference>
<name>A0A7W9EX05_9SPHN</name>
<accession>A0A7W9EX05</accession>
<feature type="transmembrane region" description="Helical" evidence="6">
    <location>
        <begin position="334"/>
        <end position="357"/>
    </location>
</feature>
<evidence type="ECO:0000256" key="4">
    <source>
        <dbReference type="ARBA" id="ARBA00022989"/>
    </source>
</evidence>
<feature type="transmembrane region" description="Helical" evidence="6">
    <location>
        <begin position="290"/>
        <end position="314"/>
    </location>
</feature>
<dbReference type="RefSeq" id="WP_184059029.1">
    <property type="nucleotide sequence ID" value="NZ_JACIJK010000009.1"/>
</dbReference>
<dbReference type="NCBIfam" id="TIGR00773">
    <property type="entry name" value="NhaA"/>
    <property type="match status" value="1"/>
</dbReference>
<comment type="similarity">
    <text evidence="6">Belongs to the NhaA Na(+)/H(+) (TC 2.A.33) antiporter family.</text>
</comment>
<keyword evidence="4 6" id="KW-1133">Transmembrane helix</keyword>
<organism evidence="7 8">
    <name type="scientific">Sphingomonas aerophila</name>
    <dbReference type="NCBI Taxonomy" id="1344948"/>
    <lineage>
        <taxon>Bacteria</taxon>
        <taxon>Pseudomonadati</taxon>
        <taxon>Pseudomonadota</taxon>
        <taxon>Alphaproteobacteria</taxon>
        <taxon>Sphingomonadales</taxon>
        <taxon>Sphingomonadaceae</taxon>
        <taxon>Sphingomonas</taxon>
    </lineage>
</organism>
<keyword evidence="8" id="KW-1185">Reference proteome</keyword>
<feature type="transmembrane region" description="Helical" evidence="6">
    <location>
        <begin position="127"/>
        <end position="146"/>
    </location>
</feature>
<keyword evidence="6" id="KW-0406">Ion transport</keyword>
<evidence type="ECO:0000256" key="2">
    <source>
        <dbReference type="ARBA" id="ARBA00022475"/>
    </source>
</evidence>
<keyword evidence="6" id="KW-0915">Sodium</keyword>
<dbReference type="HAMAP" id="MF_01844">
    <property type="entry name" value="NhaA"/>
    <property type="match status" value="1"/>
</dbReference>
<dbReference type="PANTHER" id="PTHR30341:SF0">
    <property type="entry name" value="NA(+)_H(+) ANTIPORTER NHAA"/>
    <property type="match status" value="1"/>
</dbReference>
<feature type="transmembrane region" description="Helical" evidence="6">
    <location>
        <begin position="369"/>
        <end position="388"/>
    </location>
</feature>
<dbReference type="GO" id="GO:0005886">
    <property type="term" value="C:plasma membrane"/>
    <property type="evidence" value="ECO:0007669"/>
    <property type="project" value="UniProtKB-SubCell"/>
</dbReference>
<proteinExistence type="inferred from homology"/>
<evidence type="ECO:0000256" key="5">
    <source>
        <dbReference type="ARBA" id="ARBA00023136"/>
    </source>
</evidence>
<comment type="caution">
    <text evidence="7">The sequence shown here is derived from an EMBL/GenBank/DDBJ whole genome shotgun (WGS) entry which is preliminary data.</text>
</comment>
<dbReference type="Pfam" id="PF06965">
    <property type="entry name" value="Na_H_antiport_1"/>
    <property type="match status" value="1"/>
</dbReference>
<feature type="transmembrane region" description="Helical" evidence="6">
    <location>
        <begin position="60"/>
        <end position="76"/>
    </location>
</feature>
<keyword evidence="6" id="KW-0813">Transport</keyword>
<feature type="transmembrane region" description="Helical" evidence="6">
    <location>
        <begin position="210"/>
        <end position="240"/>
    </location>
</feature>
<dbReference type="GO" id="GO:0006885">
    <property type="term" value="P:regulation of pH"/>
    <property type="evidence" value="ECO:0007669"/>
    <property type="project" value="UniProtKB-UniRule"/>
</dbReference>
<reference evidence="7 8" key="1">
    <citation type="submission" date="2020-08" db="EMBL/GenBank/DDBJ databases">
        <title>Genomic Encyclopedia of Type Strains, Phase IV (KMG-IV): sequencing the most valuable type-strain genomes for metagenomic binning, comparative biology and taxonomic classification.</title>
        <authorList>
            <person name="Goeker M."/>
        </authorList>
    </citation>
    <scope>NUCLEOTIDE SEQUENCE [LARGE SCALE GENOMIC DNA]</scope>
    <source>
        <strain evidence="7 8">DSM 100044</strain>
    </source>
</reference>
<comment type="catalytic activity">
    <reaction evidence="6">
        <text>Na(+)(in) + 2 H(+)(out) = Na(+)(out) + 2 H(+)(in)</text>
        <dbReference type="Rhea" id="RHEA:29251"/>
        <dbReference type="ChEBI" id="CHEBI:15378"/>
        <dbReference type="ChEBI" id="CHEBI:29101"/>
    </reaction>
</comment>
<dbReference type="AlphaFoldDB" id="A0A7W9EX05"/>
<evidence type="ECO:0000313" key="7">
    <source>
        <dbReference type="EMBL" id="MBB5716078.1"/>
    </source>
</evidence>